<dbReference type="Proteomes" id="UP000754883">
    <property type="component" value="Unassembled WGS sequence"/>
</dbReference>
<reference evidence="4 5" key="2">
    <citation type="submission" date="2021-10" db="EMBL/GenBank/DDBJ databases">
        <authorList>
            <person name="Piombo E."/>
        </authorList>
    </citation>
    <scope>NUCLEOTIDE SEQUENCE [LARGE SCALE GENOMIC DNA]</scope>
</reference>
<dbReference type="SUPFAM" id="SSF56529">
    <property type="entry name" value="FAH"/>
    <property type="match status" value="1"/>
</dbReference>
<sequence>MPNFNRLVRFKDTDGNIRYGEAPSSGSLIGFEVDVYRGTEPWNLSLTKERAVISERMYALSSYQTKFQVLAPLAYTPIIYGIGLNYKTHIAEAGWPTPPYPTVFTKPSGALNGPFSTVSINPQCTLMDYEGELAVVIGQDCKDVSDPENALQFVLGYTAANDVSSRYWQAPEISGQQHGYAKSFDGFAPIGPVLVSKTAAGPVGDMVLVTRVNDEERQRAKLDDLQFGVGDLIVHLSRGTTLKAGTVILTGTPGGVAAFMKPPAWLKTGDTVEVEISGIGSILNEYVYQ</sequence>
<feature type="domain" description="Fumarylacetoacetase-like C-terminal" evidence="3">
    <location>
        <begin position="79"/>
        <end position="284"/>
    </location>
</feature>
<dbReference type="GO" id="GO:0050163">
    <property type="term" value="F:oxaloacetate tautomerase activity"/>
    <property type="evidence" value="ECO:0007669"/>
    <property type="project" value="UniProtKB-ARBA"/>
</dbReference>
<comment type="caution">
    <text evidence="4">The sequence shown here is derived from an EMBL/GenBank/DDBJ whole genome shotgun (WGS) entry which is preliminary data.</text>
</comment>
<dbReference type="Pfam" id="PF01557">
    <property type="entry name" value="FAA_hydrolase"/>
    <property type="match status" value="1"/>
</dbReference>
<evidence type="ECO:0000259" key="3">
    <source>
        <dbReference type="Pfam" id="PF01557"/>
    </source>
</evidence>
<dbReference type="FunFam" id="3.90.850.10:FF:000002">
    <property type="entry name" value="2-hydroxyhepta-2,4-diene-1,7-dioate isomerase"/>
    <property type="match status" value="1"/>
</dbReference>
<comment type="similarity">
    <text evidence="1">Belongs to the FAH family.</text>
</comment>
<protein>
    <recommendedName>
        <fullName evidence="3">Fumarylacetoacetase-like C-terminal domain-containing protein</fullName>
    </recommendedName>
</protein>
<keyword evidence="2" id="KW-0479">Metal-binding</keyword>
<proteinExistence type="inferred from homology"/>
<dbReference type="Gene3D" id="3.90.850.10">
    <property type="entry name" value="Fumarylacetoacetase-like, C-terminal domain"/>
    <property type="match status" value="1"/>
</dbReference>
<dbReference type="InterPro" id="IPR011234">
    <property type="entry name" value="Fumarylacetoacetase-like_C"/>
</dbReference>
<evidence type="ECO:0000313" key="5">
    <source>
        <dbReference type="Proteomes" id="UP000754883"/>
    </source>
</evidence>
<reference evidence="5" key="1">
    <citation type="submission" date="2019-06" db="EMBL/GenBank/DDBJ databases">
        <authorList>
            <person name="Broberg M."/>
        </authorList>
    </citation>
    <scope>NUCLEOTIDE SEQUENCE [LARGE SCALE GENOMIC DNA]</scope>
</reference>
<dbReference type="InterPro" id="IPR036663">
    <property type="entry name" value="Fumarylacetoacetase_C_sf"/>
</dbReference>
<accession>A0A9N9UE05</accession>
<dbReference type="EMBL" id="CABFNO020001454">
    <property type="protein sequence ID" value="CAG9988757.1"/>
    <property type="molecule type" value="Genomic_DNA"/>
</dbReference>
<name>A0A9N9UE05_9HYPO</name>
<dbReference type="GO" id="GO:0046872">
    <property type="term" value="F:metal ion binding"/>
    <property type="evidence" value="ECO:0007669"/>
    <property type="project" value="UniProtKB-KW"/>
</dbReference>
<keyword evidence="5" id="KW-1185">Reference proteome</keyword>
<evidence type="ECO:0000256" key="1">
    <source>
        <dbReference type="ARBA" id="ARBA00010211"/>
    </source>
</evidence>
<evidence type="ECO:0000256" key="2">
    <source>
        <dbReference type="ARBA" id="ARBA00022723"/>
    </source>
</evidence>
<gene>
    <name evidence="4" type="ORF">CBYS24578_00014169</name>
</gene>
<dbReference type="GO" id="GO:0006107">
    <property type="term" value="P:oxaloacetate metabolic process"/>
    <property type="evidence" value="ECO:0007669"/>
    <property type="project" value="UniProtKB-ARBA"/>
</dbReference>
<dbReference type="PANTHER" id="PTHR11820:SF7">
    <property type="entry name" value="ACYLPYRUVASE FAHD1, MITOCHONDRIAL"/>
    <property type="match status" value="1"/>
</dbReference>
<dbReference type="OrthoDB" id="411064at2759"/>
<evidence type="ECO:0000313" key="4">
    <source>
        <dbReference type="EMBL" id="CAG9988757.1"/>
    </source>
</evidence>
<dbReference type="GO" id="GO:0018773">
    <property type="term" value="F:acetylpyruvate hydrolase activity"/>
    <property type="evidence" value="ECO:0007669"/>
    <property type="project" value="TreeGrafter"/>
</dbReference>
<dbReference type="PANTHER" id="PTHR11820">
    <property type="entry name" value="ACYLPYRUVASE"/>
    <property type="match status" value="1"/>
</dbReference>
<dbReference type="AlphaFoldDB" id="A0A9N9UE05"/>
<organism evidence="4 5">
    <name type="scientific">Clonostachys byssicola</name>
    <dbReference type="NCBI Taxonomy" id="160290"/>
    <lineage>
        <taxon>Eukaryota</taxon>
        <taxon>Fungi</taxon>
        <taxon>Dikarya</taxon>
        <taxon>Ascomycota</taxon>
        <taxon>Pezizomycotina</taxon>
        <taxon>Sordariomycetes</taxon>
        <taxon>Hypocreomycetidae</taxon>
        <taxon>Hypocreales</taxon>
        <taxon>Bionectriaceae</taxon>
        <taxon>Clonostachys</taxon>
    </lineage>
</organism>